<dbReference type="EMBL" id="BARU01030582">
    <property type="protein sequence ID" value="GAH64888.1"/>
    <property type="molecule type" value="Genomic_DNA"/>
</dbReference>
<organism evidence="1">
    <name type="scientific">marine sediment metagenome</name>
    <dbReference type="NCBI Taxonomy" id="412755"/>
    <lineage>
        <taxon>unclassified sequences</taxon>
        <taxon>metagenomes</taxon>
        <taxon>ecological metagenomes</taxon>
    </lineage>
</organism>
<feature type="non-terminal residue" evidence="1">
    <location>
        <position position="265"/>
    </location>
</feature>
<gene>
    <name evidence="1" type="ORF">S03H2_48504</name>
</gene>
<evidence type="ECO:0000313" key="1">
    <source>
        <dbReference type="EMBL" id="GAH64888.1"/>
    </source>
</evidence>
<sequence length="265" mass="30926">MAPYDIDSGLGPGQLSPGLARACCLLAVDDSFEQTSRKIEQLFGQKVSTNTIERLTHQVGTVLLQQADQELTDFQKNRYIPRAQITPKRLYIAADGTTVHEIDGWHESKVGVIYWENEREQRESCYVGRFDNSEIFGWHLWLQACRCGLRHADEVVFLGDGAPWIRNEKRKHFGRATFIIDWYHALEHIWDCGKVLLGEGSKATEKWVKKRESWLWDGQTRKLLNDLQKQQKQHRGRKRKELAGLHKYIRDNEQEMRYDVFRAKG</sequence>
<protein>
    <recommendedName>
        <fullName evidence="2">ISKra4 family transposase</fullName>
    </recommendedName>
</protein>
<evidence type="ECO:0008006" key="2">
    <source>
        <dbReference type="Google" id="ProtNLM"/>
    </source>
</evidence>
<name>X1J536_9ZZZZ</name>
<proteinExistence type="predicted"/>
<dbReference type="AlphaFoldDB" id="X1J536"/>
<comment type="caution">
    <text evidence="1">The sequence shown here is derived from an EMBL/GenBank/DDBJ whole genome shotgun (WGS) entry which is preliminary data.</text>
</comment>
<accession>X1J536</accession>
<reference evidence="1" key="1">
    <citation type="journal article" date="2014" name="Front. Microbiol.">
        <title>High frequency of phylogenetically diverse reductive dehalogenase-homologous genes in deep subseafloor sedimentary metagenomes.</title>
        <authorList>
            <person name="Kawai M."/>
            <person name="Futagami T."/>
            <person name="Toyoda A."/>
            <person name="Takaki Y."/>
            <person name="Nishi S."/>
            <person name="Hori S."/>
            <person name="Arai W."/>
            <person name="Tsubouchi T."/>
            <person name="Morono Y."/>
            <person name="Uchiyama I."/>
            <person name="Ito T."/>
            <person name="Fujiyama A."/>
            <person name="Inagaki F."/>
            <person name="Takami H."/>
        </authorList>
    </citation>
    <scope>NUCLEOTIDE SEQUENCE</scope>
    <source>
        <strain evidence="1">Expedition CK06-06</strain>
    </source>
</reference>